<dbReference type="Gene3D" id="3.30.750.24">
    <property type="entry name" value="STAS domain"/>
    <property type="match status" value="1"/>
</dbReference>
<name>A0A8J4A794_9ACTN</name>
<dbReference type="InterPro" id="IPR036513">
    <property type="entry name" value="STAS_dom_sf"/>
</dbReference>
<gene>
    <name evidence="2" type="ORF">NUM_14880</name>
</gene>
<feature type="domain" description="STAS" evidence="1">
    <location>
        <begin position="3"/>
        <end position="62"/>
    </location>
</feature>
<evidence type="ECO:0000313" key="2">
    <source>
        <dbReference type="EMBL" id="GIL26234.1"/>
    </source>
</evidence>
<dbReference type="EMBL" id="BOPO01000020">
    <property type="protein sequence ID" value="GIL26234.1"/>
    <property type="molecule type" value="Genomic_DNA"/>
</dbReference>
<evidence type="ECO:0000259" key="1">
    <source>
        <dbReference type="PROSITE" id="PS50801"/>
    </source>
</evidence>
<reference evidence="3" key="1">
    <citation type="journal article" date="2021" name="Int. J. Syst. Evol. Microbiol.">
        <title>Actinocatenispora comari sp. nov., an endophytic actinomycete isolated from aerial parts of Comarum salesowianum.</title>
        <authorList>
            <person name="Oyunbileg N."/>
            <person name="Iizaka Y."/>
            <person name="Hamada M."/>
            <person name="Davaapurev B.O."/>
            <person name="Fukumoto A."/>
            <person name="Tsetseg B."/>
            <person name="Kato F."/>
            <person name="Tamura T."/>
            <person name="Batkhuu J."/>
            <person name="Anzai Y."/>
        </authorList>
    </citation>
    <scope>NUCLEOTIDE SEQUENCE [LARGE SCALE GENOMIC DNA]</scope>
    <source>
        <strain evidence="3">NUM-2625</strain>
    </source>
</reference>
<keyword evidence="3" id="KW-1185">Reference proteome</keyword>
<dbReference type="PROSITE" id="PS50801">
    <property type="entry name" value="STAS"/>
    <property type="match status" value="1"/>
</dbReference>
<dbReference type="Proteomes" id="UP000614996">
    <property type="component" value="Unassembled WGS sequence"/>
</dbReference>
<protein>
    <recommendedName>
        <fullName evidence="1">STAS domain-containing protein</fullName>
    </recommendedName>
</protein>
<organism evidence="2 3">
    <name type="scientific">Actinocatenispora comari</name>
    <dbReference type="NCBI Taxonomy" id="2807577"/>
    <lineage>
        <taxon>Bacteria</taxon>
        <taxon>Bacillati</taxon>
        <taxon>Actinomycetota</taxon>
        <taxon>Actinomycetes</taxon>
        <taxon>Micromonosporales</taxon>
        <taxon>Micromonosporaceae</taxon>
        <taxon>Actinocatenispora</taxon>
    </lineage>
</organism>
<dbReference type="SUPFAM" id="SSF52091">
    <property type="entry name" value="SpoIIaa-like"/>
    <property type="match status" value="1"/>
</dbReference>
<comment type="caution">
    <text evidence="2">The sequence shown here is derived from an EMBL/GenBank/DDBJ whole genome shotgun (WGS) entry which is preliminary data.</text>
</comment>
<dbReference type="InterPro" id="IPR002645">
    <property type="entry name" value="STAS_dom"/>
</dbReference>
<accession>A0A8J4A794</accession>
<dbReference type="AlphaFoldDB" id="A0A8J4A794"/>
<proteinExistence type="predicted"/>
<evidence type="ECO:0000313" key="3">
    <source>
        <dbReference type="Proteomes" id="UP000614996"/>
    </source>
</evidence>
<sequence length="130" mass="13128">MSLSVQVDQRGGHPVVLVAGELDQPAVPRLRGVLFETFLAHPVVVVDLTGVSSVGMHGAGAVAMCCYTAGRLDRDLRVVPGLALTALAERIGAAGVLCRYRSVDSALAGPGVLVGAGARGGTRAAWAGLG</sequence>